<dbReference type="SUPFAM" id="SSF89082">
    <property type="entry name" value="Antibiotic binding domain of TipA-like multidrug resistance regulators"/>
    <property type="match status" value="1"/>
</dbReference>
<evidence type="ECO:0000256" key="1">
    <source>
        <dbReference type="ARBA" id="ARBA00023015"/>
    </source>
</evidence>
<evidence type="ECO:0000256" key="5">
    <source>
        <dbReference type="SAM" id="Coils"/>
    </source>
</evidence>
<dbReference type="SMART" id="SM00422">
    <property type="entry name" value="HTH_MERR"/>
    <property type="match status" value="1"/>
</dbReference>
<evidence type="ECO:0000259" key="6">
    <source>
        <dbReference type="PROSITE" id="PS50937"/>
    </source>
</evidence>
<dbReference type="InterPro" id="IPR000551">
    <property type="entry name" value="MerR-type_HTH_dom"/>
</dbReference>
<evidence type="ECO:0000256" key="3">
    <source>
        <dbReference type="ARBA" id="ARBA00023159"/>
    </source>
</evidence>
<keyword evidence="5" id="KW-0175">Coiled coil</keyword>
<dbReference type="InterPro" id="IPR047057">
    <property type="entry name" value="MerR_fam"/>
</dbReference>
<dbReference type="Pfam" id="PF13411">
    <property type="entry name" value="MerR_1"/>
    <property type="match status" value="1"/>
</dbReference>
<proteinExistence type="predicted"/>
<organism evidence="7 8">
    <name type="scientific">Reinekea blandensis MED297</name>
    <dbReference type="NCBI Taxonomy" id="314283"/>
    <lineage>
        <taxon>Bacteria</taxon>
        <taxon>Pseudomonadati</taxon>
        <taxon>Pseudomonadota</taxon>
        <taxon>Gammaproteobacteria</taxon>
        <taxon>Oceanospirillales</taxon>
        <taxon>Saccharospirillaceae</taxon>
        <taxon>Reinekea</taxon>
    </lineage>
</organism>
<dbReference type="InterPro" id="IPR009061">
    <property type="entry name" value="DNA-bd_dom_put_sf"/>
</dbReference>
<dbReference type="GO" id="GO:0003700">
    <property type="term" value="F:DNA-binding transcription factor activity"/>
    <property type="evidence" value="ECO:0007669"/>
    <property type="project" value="InterPro"/>
</dbReference>
<dbReference type="RefSeq" id="WP_008045323.1">
    <property type="nucleotide sequence ID" value="NZ_CH724152.1"/>
</dbReference>
<protein>
    <submittedName>
        <fullName evidence="7">Transcriptional regulator</fullName>
    </submittedName>
</protein>
<evidence type="ECO:0000256" key="2">
    <source>
        <dbReference type="ARBA" id="ARBA00023125"/>
    </source>
</evidence>
<dbReference type="EMBL" id="AAOE01000012">
    <property type="protein sequence ID" value="EAR09225.1"/>
    <property type="molecule type" value="Genomic_DNA"/>
</dbReference>
<dbReference type="HOGENOM" id="CLU_060077_0_6_6"/>
<gene>
    <name evidence="7" type="ORF">MED297_07078</name>
</gene>
<dbReference type="Proteomes" id="UP000005953">
    <property type="component" value="Unassembled WGS sequence"/>
</dbReference>
<reference evidence="7 8" key="1">
    <citation type="submission" date="2006-02" db="EMBL/GenBank/DDBJ databases">
        <authorList>
            <person name="Pinhassi J."/>
            <person name="Pedros-Alio C."/>
            <person name="Ferriera S."/>
            <person name="Johnson J."/>
            <person name="Kravitz S."/>
            <person name="Halpern A."/>
            <person name="Remington K."/>
            <person name="Beeson K."/>
            <person name="Tran B."/>
            <person name="Rogers Y.-H."/>
            <person name="Friedman R."/>
            <person name="Venter J.C."/>
        </authorList>
    </citation>
    <scope>NUCLEOTIDE SEQUENCE [LARGE SCALE GENOMIC DNA]</scope>
    <source>
        <strain evidence="7 8">MED297</strain>
    </source>
</reference>
<dbReference type="PROSITE" id="PS00552">
    <property type="entry name" value="HTH_MERR_1"/>
    <property type="match status" value="1"/>
</dbReference>
<name>A4BFB2_9GAMM</name>
<feature type="domain" description="HTH merR-type" evidence="6">
    <location>
        <begin position="3"/>
        <end position="72"/>
    </location>
</feature>
<evidence type="ECO:0000313" key="8">
    <source>
        <dbReference type="Proteomes" id="UP000005953"/>
    </source>
</evidence>
<dbReference type="PANTHER" id="PTHR30204">
    <property type="entry name" value="REDOX-CYCLING DRUG-SENSING TRANSCRIPTIONAL ACTIVATOR SOXR"/>
    <property type="match status" value="1"/>
</dbReference>
<dbReference type="GO" id="GO:0003677">
    <property type="term" value="F:DNA binding"/>
    <property type="evidence" value="ECO:0007669"/>
    <property type="project" value="UniProtKB-KW"/>
</dbReference>
<evidence type="ECO:0000256" key="4">
    <source>
        <dbReference type="ARBA" id="ARBA00023163"/>
    </source>
</evidence>
<evidence type="ECO:0000313" key="7">
    <source>
        <dbReference type="EMBL" id="EAR09225.1"/>
    </source>
</evidence>
<dbReference type="Gene3D" id="1.10.490.50">
    <property type="entry name" value="Antibiotic binding domain of TipA-like multidrug resistance regulators"/>
    <property type="match status" value="1"/>
</dbReference>
<dbReference type="PROSITE" id="PS50937">
    <property type="entry name" value="HTH_MERR_2"/>
    <property type="match status" value="1"/>
</dbReference>
<feature type="coiled-coil region" evidence="5">
    <location>
        <begin position="81"/>
        <end position="112"/>
    </location>
</feature>
<keyword evidence="8" id="KW-1185">Reference proteome</keyword>
<keyword evidence="1" id="KW-0805">Transcription regulation</keyword>
<dbReference type="Gene3D" id="1.10.1660.10">
    <property type="match status" value="1"/>
</dbReference>
<sequence>MTTYTISQAAQASGISVRTLHHYDAIQLLVPSRRSDNGYRRYTEADLNRLADILFYRALGFSLKQIDRVLKDQTDHRVTLLREQKQRIDEHIARLQAMREQLVINLEQEENTMKTKDMFNALNGFDPDQYEEEVQQRWGGTDAYKESAQRTKHYDKEDWARYQRDADALNQNMATLIQNGYAATSDEAVAVVEQMRQLIDTWFYPCSRAMHAQLGEMYVMDERFSASYDNLQPGLARFIMQATAANLAKNGE</sequence>
<dbReference type="OrthoDB" id="9808480at2"/>
<dbReference type="AlphaFoldDB" id="A4BFB2"/>
<keyword evidence="2" id="KW-0238">DNA-binding</keyword>
<dbReference type="PANTHER" id="PTHR30204:SF90">
    <property type="entry name" value="HTH-TYPE TRANSCRIPTIONAL ACTIVATOR MTA"/>
    <property type="match status" value="1"/>
</dbReference>
<accession>A4BFB2</accession>
<dbReference type="SUPFAM" id="SSF46955">
    <property type="entry name" value="Putative DNA-binding domain"/>
    <property type="match status" value="1"/>
</dbReference>
<dbReference type="CDD" id="cd01106">
    <property type="entry name" value="HTH_TipAL-Mta"/>
    <property type="match status" value="1"/>
</dbReference>
<dbReference type="InterPro" id="IPR012925">
    <property type="entry name" value="TipAS_dom"/>
</dbReference>
<dbReference type="PRINTS" id="PR00040">
    <property type="entry name" value="HTHMERR"/>
</dbReference>
<dbReference type="Pfam" id="PF07739">
    <property type="entry name" value="TipAS"/>
    <property type="match status" value="1"/>
</dbReference>
<dbReference type="STRING" id="314283.MED297_07078"/>
<keyword evidence="3" id="KW-0010">Activator</keyword>
<keyword evidence="4" id="KW-0804">Transcription</keyword>
<dbReference type="InterPro" id="IPR036244">
    <property type="entry name" value="TipA-like_antibiotic-bd"/>
</dbReference>
<comment type="caution">
    <text evidence="7">The sequence shown here is derived from an EMBL/GenBank/DDBJ whole genome shotgun (WGS) entry which is preliminary data.</text>
</comment>